<dbReference type="Proteomes" id="UP000196531">
    <property type="component" value="Unassembled WGS sequence"/>
</dbReference>
<feature type="region of interest" description="Disordered" evidence="1">
    <location>
        <begin position="24"/>
        <end position="54"/>
    </location>
</feature>
<gene>
    <name evidence="3" type="ORF">A9Q84_03020</name>
</gene>
<evidence type="ECO:0000256" key="1">
    <source>
        <dbReference type="SAM" id="MobiDB-lite"/>
    </source>
</evidence>
<protein>
    <submittedName>
        <fullName evidence="3">Uncharacterized protein</fullName>
    </submittedName>
</protein>
<sequence>MKKRILLLGLIMIVNSVSAMSLFRSRRPEPEPDPVPPVQIPSDPPAQTPDPTPSPINFIEVADQVGKSVDSYFGNYQALDTRRVDSLEHESDYCEIELEEHQKFSERVSYFVELQLEDTKTHLAYLAPYYAVPRDNDDFHLSGLAQRPLCHSTSSSLRKTLKKSDRVPGSSVISKMNTFEEKVNSLRTQMIAGSDEAKMELSKIWSRFFSCLAYTESLSTADSSSSQKVAKKYAPSGYRKPAGVKFYEDPYQDEASKLNIGMYQFTPKGSGNINACLKSWNDRYPSCQVATGSSRSELVRVFGSSLQTMNAFCGVNKIVQTFSVQLNSTKSSAIHPSNSGRSKSDRCVTPFIYSGYAYNHFGPLMNSTRSNLSKLMTCVMK</sequence>
<feature type="compositionally biased region" description="Pro residues" evidence="1">
    <location>
        <begin position="33"/>
        <end position="54"/>
    </location>
</feature>
<feature type="chain" id="PRO_5012034387" evidence="2">
    <location>
        <begin position="20"/>
        <end position="381"/>
    </location>
</feature>
<feature type="signal peptide" evidence="2">
    <location>
        <begin position="1"/>
        <end position="19"/>
    </location>
</feature>
<comment type="caution">
    <text evidence="3">The sequence shown here is derived from an EMBL/GenBank/DDBJ whole genome shotgun (WGS) entry which is preliminary data.</text>
</comment>
<evidence type="ECO:0000313" key="4">
    <source>
        <dbReference type="Proteomes" id="UP000196531"/>
    </source>
</evidence>
<name>A0A1Y5FDA6_9BACT</name>
<keyword evidence="2" id="KW-0732">Signal</keyword>
<dbReference type="AlphaFoldDB" id="A0A1Y5FDA6"/>
<accession>A0A1Y5FDA6</accession>
<reference evidence="4" key="1">
    <citation type="journal article" date="2017" name="Proc. Natl. Acad. Sci. U.S.A.">
        <title>Simulation of Deepwater Horizon oil plume reveals substrate specialization within a complex community of hydrocarbon-degraders.</title>
        <authorList>
            <person name="Hu P."/>
            <person name="Dubinsky E.A."/>
            <person name="Probst A.J."/>
            <person name="Wang J."/>
            <person name="Sieber C.M.K."/>
            <person name="Tom L.M."/>
            <person name="Gardinali P."/>
            <person name="Banfield J.F."/>
            <person name="Atlas R.M."/>
            <person name="Andersen G.L."/>
        </authorList>
    </citation>
    <scope>NUCLEOTIDE SEQUENCE [LARGE SCALE GENOMIC DNA]</scope>
</reference>
<evidence type="ECO:0000313" key="3">
    <source>
        <dbReference type="EMBL" id="OUS00169.1"/>
    </source>
</evidence>
<evidence type="ECO:0000256" key="2">
    <source>
        <dbReference type="SAM" id="SignalP"/>
    </source>
</evidence>
<proteinExistence type="predicted"/>
<dbReference type="EMBL" id="MAAO01000002">
    <property type="protein sequence ID" value="OUS00169.1"/>
    <property type="molecule type" value="Genomic_DNA"/>
</dbReference>
<organism evidence="3 4">
    <name type="scientific">Halobacteriovorax marinus</name>
    <dbReference type="NCBI Taxonomy" id="97084"/>
    <lineage>
        <taxon>Bacteria</taxon>
        <taxon>Pseudomonadati</taxon>
        <taxon>Bdellovibrionota</taxon>
        <taxon>Bacteriovoracia</taxon>
        <taxon>Bacteriovoracales</taxon>
        <taxon>Halobacteriovoraceae</taxon>
        <taxon>Halobacteriovorax</taxon>
    </lineage>
</organism>